<dbReference type="Gene3D" id="3.40.50.300">
    <property type="entry name" value="P-loop containing nucleotide triphosphate hydrolases"/>
    <property type="match status" value="2"/>
</dbReference>
<evidence type="ECO:0000313" key="4">
    <source>
        <dbReference type="Proteomes" id="UP001141327"/>
    </source>
</evidence>
<reference evidence="3" key="1">
    <citation type="journal article" date="2022" name="bioRxiv">
        <title>Genomics of Preaxostyla Flagellates Illuminates Evolutionary Transitions and the Path Towards Mitochondrial Loss.</title>
        <authorList>
            <person name="Novak L.V.F."/>
            <person name="Treitli S.C."/>
            <person name="Pyrih J."/>
            <person name="Halakuc P."/>
            <person name="Pipaliya S.V."/>
            <person name="Vacek V."/>
            <person name="Brzon O."/>
            <person name="Soukal P."/>
            <person name="Eme L."/>
            <person name="Dacks J.B."/>
            <person name="Karnkowska A."/>
            <person name="Elias M."/>
            <person name="Hampl V."/>
        </authorList>
    </citation>
    <scope>NUCLEOTIDE SEQUENCE</scope>
    <source>
        <strain evidence="3">RCP-MX</strain>
    </source>
</reference>
<dbReference type="InterPro" id="IPR043157">
    <property type="entry name" value="Dynein_AAA1S"/>
</dbReference>
<dbReference type="PANTHER" id="PTHR45703:SF22">
    <property type="entry name" value="DYNEIN CYTOPLASMIC 2 HEAVY CHAIN 1"/>
    <property type="match status" value="1"/>
</dbReference>
<dbReference type="EMBL" id="JAPMOS010000048">
    <property type="protein sequence ID" value="KAJ4457361.1"/>
    <property type="molecule type" value="Genomic_DNA"/>
</dbReference>
<dbReference type="Pfam" id="PF12774">
    <property type="entry name" value="AAA_6"/>
    <property type="match status" value="1"/>
</dbReference>
<dbReference type="InterPro" id="IPR026983">
    <property type="entry name" value="DHC"/>
</dbReference>
<dbReference type="InterPro" id="IPR042222">
    <property type="entry name" value="Dynein_2_N"/>
</dbReference>
<dbReference type="InterPro" id="IPR035699">
    <property type="entry name" value="AAA_6"/>
</dbReference>
<feature type="domain" description="Dynein heavy chain linker" evidence="1">
    <location>
        <begin position="596"/>
        <end position="915"/>
    </location>
</feature>
<dbReference type="Pfam" id="PF08393">
    <property type="entry name" value="DHC_N2"/>
    <property type="match status" value="1"/>
</dbReference>
<dbReference type="Gene3D" id="1.20.58.1120">
    <property type="match status" value="1"/>
</dbReference>
<evidence type="ECO:0000259" key="2">
    <source>
        <dbReference type="Pfam" id="PF12774"/>
    </source>
</evidence>
<dbReference type="SUPFAM" id="SSF52540">
    <property type="entry name" value="P-loop containing nucleoside triphosphate hydrolases"/>
    <property type="match status" value="2"/>
</dbReference>
<accession>A0ABQ8UDN6</accession>
<comment type="caution">
    <text evidence="3">The sequence shown here is derived from an EMBL/GenBank/DDBJ whole genome shotgun (WGS) entry which is preliminary data.</text>
</comment>
<dbReference type="Gene3D" id="1.10.8.710">
    <property type="match status" value="1"/>
</dbReference>
<dbReference type="InterPro" id="IPR042228">
    <property type="entry name" value="Dynein_linker_3"/>
</dbReference>
<dbReference type="Proteomes" id="UP001141327">
    <property type="component" value="Unassembled WGS sequence"/>
</dbReference>
<dbReference type="PANTHER" id="PTHR45703">
    <property type="entry name" value="DYNEIN HEAVY CHAIN"/>
    <property type="match status" value="1"/>
</dbReference>
<dbReference type="Gene3D" id="3.20.180.20">
    <property type="entry name" value="Dynein heavy chain, N-terminal domain 2"/>
    <property type="match status" value="1"/>
</dbReference>
<organism evidence="3 4">
    <name type="scientific">Paratrimastix pyriformis</name>
    <dbReference type="NCBI Taxonomy" id="342808"/>
    <lineage>
        <taxon>Eukaryota</taxon>
        <taxon>Metamonada</taxon>
        <taxon>Preaxostyla</taxon>
        <taxon>Paratrimastigidae</taxon>
        <taxon>Paratrimastix</taxon>
    </lineage>
</organism>
<dbReference type="Gene3D" id="1.20.140.100">
    <property type="entry name" value="Dynein heavy chain, N-terminal domain 2"/>
    <property type="match status" value="1"/>
</dbReference>
<keyword evidence="4" id="KW-1185">Reference proteome</keyword>
<gene>
    <name evidence="3" type="ORF">PAPYR_7169</name>
</gene>
<feature type="domain" description="Dynein heavy chain hydrolytic ATP-binding dynein motor region" evidence="2">
    <location>
        <begin position="1083"/>
        <end position="1430"/>
    </location>
</feature>
<dbReference type="InterPro" id="IPR027417">
    <property type="entry name" value="P-loop_NTPase"/>
</dbReference>
<evidence type="ECO:0000313" key="3">
    <source>
        <dbReference type="EMBL" id="KAJ4457361.1"/>
    </source>
</evidence>
<sequence length="1567" mass="175037">MECRPWKMHWDSQLYKVLLYQYQVGLETLSETIPTIEASLVFTNRNSVVCTNCDINQLFNNNAHTSTPQFSVPSLRVLAVRFQPSLCDIKQRYNKEIRKFVSLPLFFTGLGGYSHEHSIFRRIPVACAEAIKGVFERAEQLYARLQDLLAKYAPHAVLGTVDMGALVEEHLKTADDFMVNMKAARERLKGLQQIPDVEKIDCVSISTVPFKAAVEDQLRRFNDILVNSLRAQAASELAQVEEYLGKGVDTLQAKPQSIKEISEAKRVSLVLGQQRQAYRESLEKCRQKNQLLLSTERDSLDEKSLPSLWVCIFAGQLLISTLPSFDHHHHITPTQIGAVPLELGALESRWQQFEGALKAHDTMLDQQAGVLKGMVEGRIKQLNGPRSLDGMCVDTYQGNGRGPHQAAQRRSHPLCDALGRDPAQLDGRLLRGCRSVCSWGLVWLCVTGCGYDRWWLVALTGVETSATLRTLITGAKADLVSLRAHRDELATECTCFEIGLPTFTADLDACGAEMDGLLASLETYHKYAEELGALAGMNWDALRNHEMAHTGADDIEDKKFREALFSGKMVQFEEFLDKWTEAYRALPREDPARLYIMYVRVDIFTPDHWMSLFRILDFNKAFGLSQLTLRHFLDKAKVMVERAAQLKELCSRAQGEVQVRAAMNEITLWGDTTQFALTSHPNPRPIKLIEDWNSLLTQIDEKLALLGSLKDSPFFSAFEDAAKQWETKLATLNTVLHALNGIQRKWVYLEPIFARGAIPAHQQRFKTLDEHFRGIMTRISADPRCMSLAGMPGIVDTCASLTNQLDRCQQALSEFLEEKRERFPRFYFLGDEDLLEILGQAQNPAVIQAHLKKLFQGIHAVDLSPDNTLITTMRSSAGEVVPLSTPVQVTQRVEDWLTSLATEMKQTLHGLLRQCLAEGGRIFDVRKYPAQILSLAECINATALSEQAIQAGQLPQLVAALQGRLKDYTEINVAGDTLLDLKIKVLGIPNNFSPQFHLMIFSLVMDLVHCIDVAQQLQAQDVVSLDGWAWQKQIRFYCRERTVTVNMADRFLTNTSRQQPPAAFPSDTTNSLFLTRPQAEFLYTFEYQGNAPRLVHTPLTDKCYLVLTQAMRLGYGGHPYGPAGTGKTESVKALGQALGRQVLVFNCDEGIDFKSMGRIFVGIVKCGAWGCFDEFNRLEENVLSAISQQIQAIQAALKSRAPAVELLGRDVQVDPNSGIFVTMNPAGKGYGGRSKLPDNLKQLFRSVAMTAPDNELIAEVILFSEGFQHAKDLARKLVSIFLLCRDQLSIQQHYDWGLRPLKTVLMAGGKLLKTVLMAGGKLLKAELAAGREVTEDREHELIVQAVRINTLSKLTFADASRFHALLGDVFPGVAPPEISFGELKEAVKAAIAELKLEEIPSQVDKVLQFREALTQRMGVVLVGPSGCGKTTVWRILELALRRLGQPIAKHVMNPKAMPRSQLLGHLDLDTRKWFDGVLTVSARAVTRQADGAMSWVICDGDIDPEWIESLNSVLDDNRLLTLPSGERIQFPPNMPVNFIFESDDLSFASPATVSRSVPVDAQKNVTK</sequence>
<proteinExistence type="predicted"/>
<name>A0ABQ8UDN6_9EUKA</name>
<protein>
    <submittedName>
        <fullName evidence="3">Cytoplasmic dynein 2 heavy chain 1</fullName>
    </submittedName>
</protein>
<evidence type="ECO:0000259" key="1">
    <source>
        <dbReference type="Pfam" id="PF08393"/>
    </source>
</evidence>
<dbReference type="InterPro" id="IPR013602">
    <property type="entry name" value="Dynein_heavy_linker"/>
</dbReference>